<name>A0A811GF44_9GAMM</name>
<gene>
    <name evidence="1" type="ORF">SFB21_0299</name>
</gene>
<dbReference type="CDD" id="cd02526">
    <property type="entry name" value="GT2_RfbF_like"/>
    <property type="match status" value="1"/>
</dbReference>
<dbReference type="EMBL" id="CADDTS010000006">
    <property type="protein sequence ID" value="CAB1208101.1"/>
    <property type="molecule type" value="Genomic_DNA"/>
</dbReference>
<organism evidence="1 2">
    <name type="scientific">Acinetobacter bouvetii</name>
    <dbReference type="NCBI Taxonomy" id="202951"/>
    <lineage>
        <taxon>Bacteria</taxon>
        <taxon>Pseudomonadati</taxon>
        <taxon>Pseudomonadota</taxon>
        <taxon>Gammaproteobacteria</taxon>
        <taxon>Moraxellales</taxon>
        <taxon>Moraxellaceae</taxon>
        <taxon>Acinetobacter</taxon>
    </lineage>
</organism>
<sequence length="294" mass="34531">MINNYNVCCIVVLFNPNIIELKRTSNKLKKENVYTIYVDNNSSNKEDFVNLGLNIIFLEKNFGIATAHNYGLKQAISENFDFAVLLDQDSDISEYFFKNIIDSFLSIDKNLDNNIVALGPLHFDSNRGCYYGVRLPNFSIVNPMILSEKIIKAQYVISSGSLIKLKKLSEIGFMKDEYFIDYVDIEWGFRVYEKGFSIYIDKNLSINHNIGEECIINGKVKRIHSSVRRYYMVRNSIYLLKERHIPYRYSFKQIYLQLVHSVYLFIFMKSFRFKYLIQTLKGLKDGVRMLFKKT</sequence>
<reference evidence="1 2" key="1">
    <citation type="submission" date="2020-02" db="EMBL/GenBank/DDBJ databases">
        <authorList>
            <person name="Chaudhuri R."/>
        </authorList>
    </citation>
    <scope>NUCLEOTIDE SEQUENCE [LARGE SCALE GENOMIC DNA]</scope>
    <source>
        <strain evidence="1">SFB21</strain>
    </source>
</reference>
<evidence type="ECO:0000313" key="2">
    <source>
        <dbReference type="Proteomes" id="UP000489961"/>
    </source>
</evidence>
<dbReference type="Gene3D" id="3.90.550.10">
    <property type="entry name" value="Spore Coat Polysaccharide Biosynthesis Protein SpsA, Chain A"/>
    <property type="match status" value="1"/>
</dbReference>
<dbReference type="InterPro" id="IPR006446">
    <property type="entry name" value="RhaTrfase"/>
</dbReference>
<keyword evidence="1" id="KW-0808">Transferase</keyword>
<dbReference type="SUPFAM" id="SSF53448">
    <property type="entry name" value="Nucleotide-diphospho-sugar transferases"/>
    <property type="match status" value="1"/>
</dbReference>
<dbReference type="GO" id="GO:0016740">
    <property type="term" value="F:transferase activity"/>
    <property type="evidence" value="ECO:0007669"/>
    <property type="project" value="UniProtKB-KW"/>
</dbReference>
<comment type="caution">
    <text evidence="1">The sequence shown here is derived from an EMBL/GenBank/DDBJ whole genome shotgun (WGS) entry which is preliminary data.</text>
</comment>
<dbReference type="InterPro" id="IPR029044">
    <property type="entry name" value="Nucleotide-diphossugar_trans"/>
</dbReference>
<protein>
    <submittedName>
        <fullName evidence="1">Glycosyl transferase family 2</fullName>
    </submittedName>
</protein>
<dbReference type="NCBIfam" id="TIGR01556">
    <property type="entry name" value="rhamnosyltran"/>
    <property type="match status" value="1"/>
</dbReference>
<evidence type="ECO:0000313" key="1">
    <source>
        <dbReference type="EMBL" id="CAB1208101.1"/>
    </source>
</evidence>
<dbReference type="AlphaFoldDB" id="A0A811GF44"/>
<proteinExistence type="predicted"/>
<dbReference type="RefSeq" id="WP_174558303.1">
    <property type="nucleotide sequence ID" value="NZ_CADDTS010000006.1"/>
</dbReference>
<dbReference type="Proteomes" id="UP000489961">
    <property type="component" value="Unassembled WGS sequence"/>
</dbReference>
<accession>A0A811GF44</accession>